<dbReference type="EMBL" id="LAZR01003300">
    <property type="protein sequence ID" value="KKN19805.1"/>
    <property type="molecule type" value="Genomic_DNA"/>
</dbReference>
<accession>A0A0F9NJW0</accession>
<protein>
    <submittedName>
        <fullName evidence="1">Uncharacterized protein</fullName>
    </submittedName>
</protein>
<proteinExistence type="predicted"/>
<comment type="caution">
    <text evidence="1">The sequence shown here is derived from an EMBL/GenBank/DDBJ whole genome shotgun (WGS) entry which is preliminary data.</text>
</comment>
<gene>
    <name evidence="1" type="ORF">LCGC14_0941890</name>
</gene>
<name>A0A0F9NJW0_9ZZZZ</name>
<dbReference type="AlphaFoldDB" id="A0A0F9NJW0"/>
<reference evidence="1" key="1">
    <citation type="journal article" date="2015" name="Nature">
        <title>Complex archaea that bridge the gap between prokaryotes and eukaryotes.</title>
        <authorList>
            <person name="Spang A."/>
            <person name="Saw J.H."/>
            <person name="Jorgensen S.L."/>
            <person name="Zaremba-Niedzwiedzka K."/>
            <person name="Martijn J."/>
            <person name="Lind A.E."/>
            <person name="van Eijk R."/>
            <person name="Schleper C."/>
            <person name="Guy L."/>
            <person name="Ettema T.J."/>
        </authorList>
    </citation>
    <scope>NUCLEOTIDE SEQUENCE</scope>
</reference>
<organism evidence="1">
    <name type="scientific">marine sediment metagenome</name>
    <dbReference type="NCBI Taxonomy" id="412755"/>
    <lineage>
        <taxon>unclassified sequences</taxon>
        <taxon>metagenomes</taxon>
        <taxon>ecological metagenomes</taxon>
    </lineage>
</organism>
<evidence type="ECO:0000313" key="1">
    <source>
        <dbReference type="EMBL" id="KKN19805.1"/>
    </source>
</evidence>
<sequence length="48" mass="5702">MSPCQNCGATQPWTAEREFKLQETLVELRLLHEELKFLLRKFSVPRKV</sequence>